<evidence type="ECO:0000256" key="3">
    <source>
        <dbReference type="ARBA" id="ARBA00022691"/>
    </source>
</evidence>
<dbReference type="EC" id="1.3.99.-" evidence="8"/>
<proteinExistence type="predicted"/>
<evidence type="ECO:0000313" key="8">
    <source>
        <dbReference type="EMBL" id="OPX43208.1"/>
    </source>
</evidence>
<dbReference type="GO" id="GO:0002926">
    <property type="term" value="P:tRNA wobble base 5-methoxycarbonylmethyl-2-thiouridinylation"/>
    <property type="evidence" value="ECO:0007669"/>
    <property type="project" value="TreeGrafter"/>
</dbReference>
<gene>
    <name evidence="8" type="primary">hemZ_2</name>
    <name evidence="8" type="ORF">CLHUN_29580</name>
</gene>
<evidence type="ECO:0000259" key="7">
    <source>
        <dbReference type="PROSITE" id="PS51918"/>
    </source>
</evidence>
<protein>
    <submittedName>
        <fullName evidence="8">Oxygen-independent coproporphyrinogen-III oxidase-like protein HemZ</fullName>
        <ecNumber evidence="8">1.3.99.-</ecNumber>
    </submittedName>
</protein>
<evidence type="ECO:0000256" key="6">
    <source>
        <dbReference type="ARBA" id="ARBA00023014"/>
    </source>
</evidence>
<evidence type="ECO:0000313" key="9">
    <source>
        <dbReference type="Proteomes" id="UP000191554"/>
    </source>
</evidence>
<keyword evidence="4" id="KW-0479">Metal-binding</keyword>
<dbReference type="GO" id="GO:0005737">
    <property type="term" value="C:cytoplasm"/>
    <property type="evidence" value="ECO:0007669"/>
    <property type="project" value="TreeGrafter"/>
</dbReference>
<dbReference type="STRING" id="48256.CLHUN_29580"/>
<dbReference type="SFLD" id="SFLDG01082">
    <property type="entry name" value="B12-binding_domain_containing"/>
    <property type="match status" value="1"/>
</dbReference>
<dbReference type="PANTHER" id="PTHR11135:SF0">
    <property type="entry name" value="ELONGATOR COMPLEX PROTEIN 3"/>
    <property type="match status" value="1"/>
</dbReference>
<dbReference type="SUPFAM" id="SSF102114">
    <property type="entry name" value="Radical SAM enzymes"/>
    <property type="match status" value="1"/>
</dbReference>
<dbReference type="PANTHER" id="PTHR11135">
    <property type="entry name" value="HISTONE ACETYLTRANSFERASE-RELATED"/>
    <property type="match status" value="1"/>
</dbReference>
<dbReference type="InterPro" id="IPR039661">
    <property type="entry name" value="ELP3"/>
</dbReference>
<evidence type="ECO:0000256" key="5">
    <source>
        <dbReference type="ARBA" id="ARBA00023004"/>
    </source>
</evidence>
<dbReference type="InterPro" id="IPR006638">
    <property type="entry name" value="Elp3/MiaA/NifB-like_rSAM"/>
</dbReference>
<dbReference type="CDD" id="cd01335">
    <property type="entry name" value="Radical_SAM"/>
    <property type="match status" value="1"/>
</dbReference>
<dbReference type="InterPro" id="IPR032432">
    <property type="entry name" value="Radical_SAM_C"/>
</dbReference>
<dbReference type="InterPro" id="IPR023404">
    <property type="entry name" value="rSAM_horseshoe"/>
</dbReference>
<keyword evidence="8" id="KW-0560">Oxidoreductase</keyword>
<keyword evidence="3" id="KW-0949">S-adenosyl-L-methionine</keyword>
<dbReference type="Gene3D" id="3.80.30.20">
    <property type="entry name" value="tm_1862 like domain"/>
    <property type="match status" value="1"/>
</dbReference>
<dbReference type="PROSITE" id="PS51918">
    <property type="entry name" value="RADICAL_SAM"/>
    <property type="match status" value="1"/>
</dbReference>
<feature type="domain" description="Radical SAM core" evidence="7">
    <location>
        <begin position="2"/>
        <end position="231"/>
    </location>
</feature>
<accession>A0A1V4SH59</accession>
<dbReference type="Pfam" id="PF04055">
    <property type="entry name" value="Radical_SAM"/>
    <property type="match status" value="1"/>
</dbReference>
<keyword evidence="5" id="KW-0408">Iron</keyword>
<dbReference type="GO" id="GO:0016491">
    <property type="term" value="F:oxidoreductase activity"/>
    <property type="evidence" value="ECO:0007669"/>
    <property type="project" value="UniProtKB-KW"/>
</dbReference>
<name>A0A1V4SH59_RUMHU</name>
<dbReference type="GO" id="GO:0051539">
    <property type="term" value="F:4 iron, 4 sulfur cluster binding"/>
    <property type="evidence" value="ECO:0007669"/>
    <property type="project" value="UniProtKB-KW"/>
</dbReference>
<dbReference type="Pfam" id="PF16199">
    <property type="entry name" value="Radical_SAM_C"/>
    <property type="match status" value="1"/>
</dbReference>
<evidence type="ECO:0000256" key="1">
    <source>
        <dbReference type="ARBA" id="ARBA00001966"/>
    </source>
</evidence>
<dbReference type="Proteomes" id="UP000191554">
    <property type="component" value="Unassembled WGS sequence"/>
</dbReference>
<keyword evidence="9" id="KW-1185">Reference proteome</keyword>
<evidence type="ECO:0000256" key="4">
    <source>
        <dbReference type="ARBA" id="ARBA00022723"/>
    </source>
</evidence>
<dbReference type="InterPro" id="IPR058240">
    <property type="entry name" value="rSAM_sf"/>
</dbReference>
<reference evidence="8 9" key="1">
    <citation type="submission" date="2017-03" db="EMBL/GenBank/DDBJ databases">
        <title>Genome sequence of Clostridium hungatei DSM 14427.</title>
        <authorList>
            <person name="Poehlein A."/>
            <person name="Daniel R."/>
        </authorList>
    </citation>
    <scope>NUCLEOTIDE SEQUENCE [LARGE SCALE GENOMIC DNA]</scope>
    <source>
        <strain evidence="8 9">DSM 14427</strain>
    </source>
</reference>
<sequence length="338" mass="38316">MLKIKRHIVIPVFVPHKGCPFDCIYCNQKTISGQSGETSEAEIRKTIEEHLNTVGDAFVEIGFYGGSFTGISQEEQKWYLEIGCSYIKAGRVKQLRLSTRPDYINTGILDFLSAYQVRTIELGAQSLDEQVLNNSNRGHNIDAVVQASRLIKDRGFSLGIQTMLGLPGDTRQKALETAEKVVKIAPEIVRIYPTLVIRDTFLEKLYLAGKYTPLGLEEAVDISAELLEMYEQNNINVVRIGLQPTESISREGEVIAGPFHPAFRQLVQSRLMRNRLEQFFREKNLSDLKEVVIQCKSKNISNIIGQKRENLQKLMTDFNISSIKVIVNDNINEFNVKY</sequence>
<dbReference type="EMBL" id="MZGX01000020">
    <property type="protein sequence ID" value="OPX43208.1"/>
    <property type="molecule type" value="Genomic_DNA"/>
</dbReference>
<organism evidence="8 9">
    <name type="scientific">Ruminiclostridium hungatei</name>
    <name type="common">Clostridium hungatei</name>
    <dbReference type="NCBI Taxonomy" id="48256"/>
    <lineage>
        <taxon>Bacteria</taxon>
        <taxon>Bacillati</taxon>
        <taxon>Bacillota</taxon>
        <taxon>Clostridia</taxon>
        <taxon>Eubacteriales</taxon>
        <taxon>Oscillospiraceae</taxon>
        <taxon>Ruminiclostridium</taxon>
    </lineage>
</organism>
<keyword evidence="6" id="KW-0411">Iron-sulfur</keyword>
<dbReference type="SMART" id="SM00729">
    <property type="entry name" value="Elp3"/>
    <property type="match status" value="1"/>
</dbReference>
<comment type="cofactor">
    <cofactor evidence="1">
        <name>[4Fe-4S] cluster</name>
        <dbReference type="ChEBI" id="CHEBI:49883"/>
    </cofactor>
</comment>
<evidence type="ECO:0000256" key="2">
    <source>
        <dbReference type="ARBA" id="ARBA00022485"/>
    </source>
</evidence>
<dbReference type="SFLD" id="SFLDG01086">
    <property type="entry name" value="elongater_protein-like"/>
    <property type="match status" value="1"/>
</dbReference>
<dbReference type="InterPro" id="IPR007197">
    <property type="entry name" value="rSAM"/>
</dbReference>
<dbReference type="SFLD" id="SFLDS00029">
    <property type="entry name" value="Radical_SAM"/>
    <property type="match status" value="1"/>
</dbReference>
<dbReference type="GO" id="GO:0046872">
    <property type="term" value="F:metal ion binding"/>
    <property type="evidence" value="ECO:0007669"/>
    <property type="project" value="UniProtKB-KW"/>
</dbReference>
<dbReference type="AlphaFoldDB" id="A0A1V4SH59"/>
<keyword evidence="2" id="KW-0004">4Fe-4S</keyword>
<comment type="caution">
    <text evidence="8">The sequence shown here is derived from an EMBL/GenBank/DDBJ whole genome shotgun (WGS) entry which is preliminary data.</text>
</comment>